<dbReference type="InterPro" id="IPR032823">
    <property type="entry name" value="BCA_ABC_TP_C"/>
</dbReference>
<evidence type="ECO:0000256" key="1">
    <source>
        <dbReference type="ARBA" id="ARBA00022448"/>
    </source>
</evidence>
<keyword evidence="1" id="KW-0813">Transport</keyword>
<dbReference type="STRING" id="1873176.BFN67_16590"/>
<keyword evidence="6" id="KW-1185">Reference proteome</keyword>
<dbReference type="GO" id="GO:0016887">
    <property type="term" value="F:ATP hydrolysis activity"/>
    <property type="evidence" value="ECO:0007669"/>
    <property type="project" value="InterPro"/>
</dbReference>
<dbReference type="Proteomes" id="UP000191905">
    <property type="component" value="Unassembled WGS sequence"/>
</dbReference>
<dbReference type="GO" id="GO:0005886">
    <property type="term" value="C:plasma membrane"/>
    <property type="evidence" value="ECO:0007669"/>
    <property type="project" value="TreeGrafter"/>
</dbReference>
<name>A0A1V8RSA2_9HYPH</name>
<keyword evidence="3" id="KW-0067">ATP-binding</keyword>
<dbReference type="AlphaFoldDB" id="A0A1V8RSA2"/>
<sequence length="253" mass="27297">MKLAIEDIGVRFGGLWANRNVSFGVQEGSISALIGPNGAGKTTLFNVVSGFQAPTQGKVSLDGEVISGLRPEKVALRGIGRTFQLPEICHDLTLLENVMVGAYRHIRGGIFGQMLGLGPAAKTEREARESAESELERAGLAKQRNQSARALPLGQVRLLEIARALASQPSLLLLDESASGLNAREVENLAHLIRQLPARGVTVLLIEHNVRFVMQLAEQIAVLDHGQLLSVGTPAEIRNDESVITAYLGRRHH</sequence>
<dbReference type="FunFam" id="3.40.50.300:FF:000421">
    <property type="entry name" value="Branched-chain amino acid ABC transporter ATP-binding protein"/>
    <property type="match status" value="1"/>
</dbReference>
<comment type="caution">
    <text evidence="5">The sequence shown here is derived from an EMBL/GenBank/DDBJ whole genome shotgun (WGS) entry which is preliminary data.</text>
</comment>
<accession>A0A1V8RSA2</accession>
<gene>
    <name evidence="5" type="ORF">BFN67_16590</name>
</gene>
<dbReference type="InterPro" id="IPR003439">
    <property type="entry name" value="ABC_transporter-like_ATP-bd"/>
</dbReference>
<evidence type="ECO:0000259" key="4">
    <source>
        <dbReference type="PROSITE" id="PS50893"/>
    </source>
</evidence>
<evidence type="ECO:0000256" key="3">
    <source>
        <dbReference type="ARBA" id="ARBA00022840"/>
    </source>
</evidence>
<dbReference type="GO" id="GO:0005524">
    <property type="term" value="F:ATP binding"/>
    <property type="evidence" value="ECO:0007669"/>
    <property type="project" value="UniProtKB-KW"/>
</dbReference>
<dbReference type="PANTHER" id="PTHR45772">
    <property type="entry name" value="CONSERVED COMPONENT OF ABC TRANSPORTER FOR NATURAL AMINO ACIDS-RELATED"/>
    <property type="match status" value="1"/>
</dbReference>
<dbReference type="OrthoDB" id="9779872at2"/>
<reference evidence="5 6" key="1">
    <citation type="journal article" date="2016" name="Int. J. Syst. Evol. Microbiol.">
        <title>Pseudaminobacter manganicus sp. nov., isolated from sludge of a manganese mine.</title>
        <authorList>
            <person name="Li J."/>
            <person name="Huang J."/>
            <person name="Liao S."/>
            <person name="Wang G."/>
        </authorList>
    </citation>
    <scope>NUCLEOTIDE SEQUENCE [LARGE SCALE GENOMIC DNA]</scope>
    <source>
        <strain evidence="5 6">JH-7</strain>
    </source>
</reference>
<feature type="domain" description="ABC transporter" evidence="4">
    <location>
        <begin position="3"/>
        <end position="250"/>
    </location>
</feature>
<dbReference type="PROSITE" id="PS50893">
    <property type="entry name" value="ABC_TRANSPORTER_2"/>
    <property type="match status" value="1"/>
</dbReference>
<dbReference type="SUPFAM" id="SSF52540">
    <property type="entry name" value="P-loop containing nucleoside triphosphate hydrolases"/>
    <property type="match status" value="1"/>
</dbReference>
<evidence type="ECO:0000256" key="2">
    <source>
        <dbReference type="ARBA" id="ARBA00022741"/>
    </source>
</evidence>
<keyword evidence="2" id="KW-0547">Nucleotide-binding</keyword>
<dbReference type="EMBL" id="MDET01000011">
    <property type="protein sequence ID" value="OQM76057.1"/>
    <property type="molecule type" value="Genomic_DNA"/>
</dbReference>
<dbReference type="Pfam" id="PF12399">
    <property type="entry name" value="BCA_ABC_TP_C"/>
    <property type="match status" value="1"/>
</dbReference>
<dbReference type="InterPro" id="IPR051120">
    <property type="entry name" value="ABC_AA/LPS_Transport"/>
</dbReference>
<protein>
    <recommendedName>
        <fullName evidence="4">ABC transporter domain-containing protein</fullName>
    </recommendedName>
</protein>
<dbReference type="Pfam" id="PF00005">
    <property type="entry name" value="ABC_tran"/>
    <property type="match status" value="1"/>
</dbReference>
<dbReference type="InterPro" id="IPR003593">
    <property type="entry name" value="AAA+_ATPase"/>
</dbReference>
<evidence type="ECO:0000313" key="5">
    <source>
        <dbReference type="EMBL" id="OQM76057.1"/>
    </source>
</evidence>
<dbReference type="Gene3D" id="3.40.50.300">
    <property type="entry name" value="P-loop containing nucleotide triphosphate hydrolases"/>
    <property type="match status" value="1"/>
</dbReference>
<evidence type="ECO:0000313" key="6">
    <source>
        <dbReference type="Proteomes" id="UP000191905"/>
    </source>
</evidence>
<dbReference type="RefSeq" id="WP_080919243.1">
    <property type="nucleotide sequence ID" value="NZ_MDET01000011.1"/>
</dbReference>
<organism evidence="5 6">
    <name type="scientific">Manganibacter manganicus</name>
    <dbReference type="NCBI Taxonomy" id="1873176"/>
    <lineage>
        <taxon>Bacteria</taxon>
        <taxon>Pseudomonadati</taxon>
        <taxon>Pseudomonadota</taxon>
        <taxon>Alphaproteobacteria</taxon>
        <taxon>Hyphomicrobiales</taxon>
        <taxon>Phyllobacteriaceae</taxon>
        <taxon>Manganibacter</taxon>
    </lineage>
</organism>
<dbReference type="InterPro" id="IPR027417">
    <property type="entry name" value="P-loop_NTPase"/>
</dbReference>
<dbReference type="CDD" id="cd03219">
    <property type="entry name" value="ABC_Mj1267_LivG_branched"/>
    <property type="match status" value="1"/>
</dbReference>
<dbReference type="SMART" id="SM00382">
    <property type="entry name" value="AAA"/>
    <property type="match status" value="1"/>
</dbReference>
<proteinExistence type="predicted"/>